<proteinExistence type="predicted"/>
<evidence type="ECO:0000256" key="1">
    <source>
        <dbReference type="SAM" id="Phobius"/>
    </source>
</evidence>
<organism evidence="2">
    <name type="scientific">Myoviridae sp. ct3wi9</name>
    <dbReference type="NCBI Taxonomy" id="2826610"/>
    <lineage>
        <taxon>Viruses</taxon>
        <taxon>Duplodnaviria</taxon>
        <taxon>Heunggongvirae</taxon>
        <taxon>Uroviricota</taxon>
        <taxon>Caudoviricetes</taxon>
    </lineage>
</organism>
<accession>A0A8S5MWZ2</accession>
<keyword evidence="1" id="KW-0812">Transmembrane</keyword>
<keyword evidence="1" id="KW-1133">Transmembrane helix</keyword>
<sequence>MGLRKSPPLLVRHFYFLSLTSSIEFISIYYLSDGKPQISQDSDLN</sequence>
<feature type="transmembrane region" description="Helical" evidence="1">
    <location>
        <begin position="12"/>
        <end position="31"/>
    </location>
</feature>
<evidence type="ECO:0000313" key="2">
    <source>
        <dbReference type="EMBL" id="DAD86716.1"/>
    </source>
</evidence>
<keyword evidence="1" id="KW-0472">Membrane</keyword>
<name>A0A8S5MWZ2_9CAUD</name>
<protein>
    <submittedName>
        <fullName evidence="2">Uncharacterized protein</fullName>
    </submittedName>
</protein>
<dbReference type="EMBL" id="BK015006">
    <property type="protein sequence ID" value="DAD86716.1"/>
    <property type="molecule type" value="Genomic_DNA"/>
</dbReference>
<reference evidence="2" key="1">
    <citation type="journal article" date="2021" name="Proc. Natl. Acad. Sci. U.S.A.">
        <title>A Catalog of Tens of Thousands of Viruses from Human Metagenomes Reveals Hidden Associations with Chronic Diseases.</title>
        <authorList>
            <person name="Tisza M.J."/>
            <person name="Buck C.B."/>
        </authorList>
    </citation>
    <scope>NUCLEOTIDE SEQUENCE</scope>
    <source>
        <strain evidence="2">Ct3wi9</strain>
    </source>
</reference>